<reference evidence="1" key="1">
    <citation type="journal article" date="2012" name="PLoS ONE">
        <title>Gene sets for utilization of primary and secondary nutrition supplies in the distal gut of endangered iberian lynx.</title>
        <authorList>
            <person name="Alcaide M."/>
            <person name="Messina E."/>
            <person name="Richter M."/>
            <person name="Bargiela R."/>
            <person name="Peplies J."/>
            <person name="Huws S.A."/>
            <person name="Newbold C.J."/>
            <person name="Golyshin P.N."/>
            <person name="Simon M.A."/>
            <person name="Lopez G."/>
            <person name="Yakimov M.M."/>
            <person name="Ferrer M."/>
        </authorList>
    </citation>
    <scope>NUCLEOTIDE SEQUENCE</scope>
</reference>
<organism evidence="1">
    <name type="scientific">gut metagenome</name>
    <dbReference type="NCBI Taxonomy" id="749906"/>
    <lineage>
        <taxon>unclassified sequences</taxon>
        <taxon>metagenomes</taxon>
        <taxon>organismal metagenomes</taxon>
    </lineage>
</organism>
<accession>J9C8S5</accession>
<dbReference type="AlphaFoldDB" id="J9C8S5"/>
<protein>
    <submittedName>
        <fullName evidence="1">Uncharacterized protein</fullName>
    </submittedName>
</protein>
<proteinExistence type="predicted"/>
<name>J9C8S5_9ZZZZ</name>
<gene>
    <name evidence="1" type="ORF">EVA_15594</name>
</gene>
<comment type="caution">
    <text evidence="1">The sequence shown here is derived from an EMBL/GenBank/DDBJ whole genome shotgun (WGS) entry which is preliminary data.</text>
</comment>
<evidence type="ECO:0000313" key="1">
    <source>
        <dbReference type="EMBL" id="EJW96300.1"/>
    </source>
</evidence>
<dbReference type="EMBL" id="AMCI01005358">
    <property type="protein sequence ID" value="EJW96300.1"/>
    <property type="molecule type" value="Genomic_DNA"/>
</dbReference>
<sequence length="42" mass="5109">MIRCRKGYWRMAQVIGSVFKNEIVVKLGYMSMFDYYLIVREN</sequence>